<evidence type="ECO:0000313" key="3">
    <source>
        <dbReference type="Proteomes" id="UP001642484"/>
    </source>
</evidence>
<sequence>MQRLPHSQCGHQVCSWWCYGLQCSCWLCVSCHLVFARCVAWVYSDCAGLRLHVATILRSRIDAPTLAWFGILCSSWVATSRGSIFRTWLVPEGVSGPAVDEGNCMAARCSFLFLLIHALGGVWALEQPRSLLLMQYGRMRDVAARIQVYDVAFWMAGFGAKTPKRSMLWSNSIGCMHFQTPKLSMKKAKLLKDVDFGEPVMKYVHKGKKCWKGTRWLTATGIYTRLFGKHIVEVFKRNHMKPPVSDFPLKASMQEAQEAFEQESFDDLVADGRLIEVIRYLRSLKGLKIPESWRPLVPTKL</sequence>
<name>A0ABP0J9J3_9DINO</name>
<protein>
    <submittedName>
        <fullName evidence="2">Uncharacterized protein</fullName>
    </submittedName>
</protein>
<accession>A0ABP0J9J3</accession>
<comment type="caution">
    <text evidence="2">The sequence shown here is derived from an EMBL/GenBank/DDBJ whole genome shotgun (WGS) entry which is preliminary data.</text>
</comment>
<gene>
    <name evidence="1" type="ORF">CCMP2556_LOCUS10297</name>
    <name evidence="2" type="ORF">CCMP2556_LOCUS10313</name>
</gene>
<proteinExistence type="predicted"/>
<organism evidence="2 3">
    <name type="scientific">Durusdinium trenchii</name>
    <dbReference type="NCBI Taxonomy" id="1381693"/>
    <lineage>
        <taxon>Eukaryota</taxon>
        <taxon>Sar</taxon>
        <taxon>Alveolata</taxon>
        <taxon>Dinophyceae</taxon>
        <taxon>Suessiales</taxon>
        <taxon>Symbiodiniaceae</taxon>
        <taxon>Durusdinium</taxon>
    </lineage>
</organism>
<dbReference type="EMBL" id="CAXAMN010004792">
    <property type="protein sequence ID" value="CAK9011027.1"/>
    <property type="molecule type" value="Genomic_DNA"/>
</dbReference>
<dbReference type="Proteomes" id="UP001642484">
    <property type="component" value="Unassembled WGS sequence"/>
</dbReference>
<dbReference type="EMBL" id="CAXAMN010004781">
    <property type="protein sequence ID" value="CAK9010992.1"/>
    <property type="molecule type" value="Genomic_DNA"/>
</dbReference>
<evidence type="ECO:0000313" key="2">
    <source>
        <dbReference type="EMBL" id="CAK9011027.1"/>
    </source>
</evidence>
<reference evidence="2 3" key="1">
    <citation type="submission" date="2024-02" db="EMBL/GenBank/DDBJ databases">
        <authorList>
            <person name="Chen Y."/>
            <person name="Shah S."/>
            <person name="Dougan E. K."/>
            <person name="Thang M."/>
            <person name="Chan C."/>
        </authorList>
    </citation>
    <scope>NUCLEOTIDE SEQUENCE [LARGE SCALE GENOMIC DNA]</scope>
</reference>
<evidence type="ECO:0000313" key="1">
    <source>
        <dbReference type="EMBL" id="CAK9010992.1"/>
    </source>
</evidence>
<keyword evidence="3" id="KW-1185">Reference proteome</keyword>